<dbReference type="InterPro" id="IPR020556">
    <property type="entry name" value="Amidase_CS"/>
</dbReference>
<dbReference type="InterPro" id="IPR000120">
    <property type="entry name" value="Amidase"/>
</dbReference>
<dbReference type="GO" id="GO:0005524">
    <property type="term" value="F:ATP binding"/>
    <property type="evidence" value="ECO:0007669"/>
    <property type="project" value="UniProtKB-KW"/>
</dbReference>
<dbReference type="NCBIfam" id="TIGR00132">
    <property type="entry name" value="gatA"/>
    <property type="match status" value="1"/>
</dbReference>
<protein>
    <recommendedName>
        <fullName evidence="7">Glutamyl-tRNA(Gln) amidotransferase subunit A</fullName>
        <shortName evidence="7">Glu-ADT subunit A</shortName>
        <ecNumber evidence="7">6.3.5.7</ecNumber>
    </recommendedName>
</protein>
<feature type="active site" description="Charge relay system" evidence="7">
    <location>
        <position position="78"/>
    </location>
</feature>
<dbReference type="GO" id="GO:0016740">
    <property type="term" value="F:transferase activity"/>
    <property type="evidence" value="ECO:0007669"/>
    <property type="project" value="UniProtKB-KW"/>
</dbReference>
<evidence type="ECO:0000256" key="3">
    <source>
        <dbReference type="ARBA" id="ARBA00022741"/>
    </source>
</evidence>
<reference evidence="10" key="1">
    <citation type="submission" date="2017-09" db="EMBL/GenBank/DDBJ databases">
        <title>Depth-based differentiation of microbial function through sediment-hosted aquifers and enrichment of novel symbionts in the deep terrestrial subsurface.</title>
        <authorList>
            <person name="Probst A.J."/>
            <person name="Ladd B."/>
            <person name="Jarett J.K."/>
            <person name="Geller-Mcgrath D.E."/>
            <person name="Sieber C.M.K."/>
            <person name="Emerson J.B."/>
            <person name="Anantharaman K."/>
            <person name="Thomas B.C."/>
            <person name="Malmstrom R."/>
            <person name="Stieglmeier M."/>
            <person name="Klingl A."/>
            <person name="Woyke T."/>
            <person name="Ryan C.M."/>
            <person name="Banfield J.F."/>
        </authorList>
    </citation>
    <scope>NUCLEOTIDE SEQUENCE [LARGE SCALE GENOMIC DNA]</scope>
</reference>
<comment type="function">
    <text evidence="7">Allows the formation of correctly charged Gln-tRNA(Gln) through the transamidation of misacylated Glu-tRNA(Gln) in organisms which lack glutaminyl-tRNA synthetase. The reaction takes place in the presence of glutamine and ATP through an activated gamma-phospho-Glu-tRNA(Gln).</text>
</comment>
<accession>A0A2H0WL74</accession>
<keyword evidence="9" id="KW-0808">Transferase</keyword>
<feature type="active site" description="Acyl-ester intermediate" evidence="7">
    <location>
        <position position="177"/>
    </location>
</feature>
<dbReference type="GO" id="GO:0006412">
    <property type="term" value="P:translation"/>
    <property type="evidence" value="ECO:0007669"/>
    <property type="project" value="UniProtKB-UniRule"/>
</dbReference>
<dbReference type="GO" id="GO:0030956">
    <property type="term" value="C:glutamyl-tRNA(Gln) amidotransferase complex"/>
    <property type="evidence" value="ECO:0007669"/>
    <property type="project" value="InterPro"/>
</dbReference>
<comment type="caution">
    <text evidence="9">The sequence shown here is derived from an EMBL/GenBank/DDBJ whole genome shotgun (WGS) entry which is preliminary data.</text>
</comment>
<keyword evidence="5 7" id="KW-0648">Protein biosynthesis</keyword>
<dbReference type="PANTHER" id="PTHR11895">
    <property type="entry name" value="TRANSAMIDASE"/>
    <property type="match status" value="1"/>
</dbReference>
<evidence type="ECO:0000256" key="4">
    <source>
        <dbReference type="ARBA" id="ARBA00022840"/>
    </source>
</evidence>
<evidence type="ECO:0000259" key="8">
    <source>
        <dbReference type="Pfam" id="PF01425"/>
    </source>
</evidence>
<dbReference type="PROSITE" id="PS00571">
    <property type="entry name" value="AMIDASES"/>
    <property type="match status" value="1"/>
</dbReference>
<comment type="similarity">
    <text evidence="1 7">Belongs to the amidase family. GatA subfamily.</text>
</comment>
<evidence type="ECO:0000256" key="6">
    <source>
        <dbReference type="ARBA" id="ARBA00047407"/>
    </source>
</evidence>
<comment type="subunit">
    <text evidence="7">Heterotrimer of A, B and C subunits.</text>
</comment>
<dbReference type="InterPro" id="IPR036928">
    <property type="entry name" value="AS_sf"/>
</dbReference>
<evidence type="ECO:0000256" key="7">
    <source>
        <dbReference type="HAMAP-Rule" id="MF_00120"/>
    </source>
</evidence>
<dbReference type="HAMAP" id="MF_00120">
    <property type="entry name" value="GatA"/>
    <property type="match status" value="1"/>
</dbReference>
<evidence type="ECO:0000256" key="5">
    <source>
        <dbReference type="ARBA" id="ARBA00022917"/>
    </source>
</evidence>
<dbReference type="Gene3D" id="3.90.1300.10">
    <property type="entry name" value="Amidase signature (AS) domain"/>
    <property type="match status" value="1"/>
</dbReference>
<dbReference type="Pfam" id="PF01425">
    <property type="entry name" value="Amidase"/>
    <property type="match status" value="1"/>
</dbReference>
<evidence type="ECO:0000256" key="1">
    <source>
        <dbReference type="ARBA" id="ARBA00008069"/>
    </source>
</evidence>
<name>A0A2H0WL74_9BACT</name>
<dbReference type="EMBL" id="PEZL01000026">
    <property type="protein sequence ID" value="PIS13423.1"/>
    <property type="molecule type" value="Genomic_DNA"/>
</dbReference>
<dbReference type="SUPFAM" id="SSF75304">
    <property type="entry name" value="Amidase signature (AS) enzymes"/>
    <property type="match status" value="1"/>
</dbReference>
<dbReference type="InterPro" id="IPR004412">
    <property type="entry name" value="GatA"/>
</dbReference>
<feature type="domain" description="Amidase" evidence="8">
    <location>
        <begin position="24"/>
        <end position="477"/>
    </location>
</feature>
<dbReference type="AlphaFoldDB" id="A0A2H0WL74"/>
<sequence length="488" mass="53009">MNLSDLTIKKVHELLQNGDLSARELLEFYAENIKKYEKDTHAFLELFDDAYQQAGRVDKQIKSGKEIPLLAGIPLAVKDNILIKNRKCSAGSRILENFTAPYDAAVISKLKNEGVVFVGRTNMDEFAMGSSTENSAFGPTKNPYDSTRVPGGSSGGSAAAVARQFCLGALGSDTGGSLRQPAAFCGVVGLKPTYGAVSRYGLIALGSSLDQIGPLAKSVEDAEIIFNVIRGKDKMDSTTVDSKIVSLCEIPRSGKNSKIKNFTLGVPKEFFEMNGENKELDRGVVAAMENSIAVLNKTGCVVKQISLPAFEYAVETYYIIMSAEASSNLARYDGIKYGFSAKGENLLEVYMKSRENGLGDEPRRRVLTGTYVLSAGYYDEYYGMAQNVRNFMRAALVDKFKEVDVILSPTTPTLPFKIGEKADDPVAMYLSDIFDGGANLTGIPAMSLPAGFAKVENGKELPAGVQLMAPWFCEERLFECGKLLEISN</sequence>
<evidence type="ECO:0000313" key="9">
    <source>
        <dbReference type="EMBL" id="PIS13423.1"/>
    </source>
</evidence>
<keyword evidence="3 7" id="KW-0547">Nucleotide-binding</keyword>
<gene>
    <name evidence="7 9" type="primary">gatA</name>
    <name evidence="9" type="ORF">COT67_01860</name>
</gene>
<evidence type="ECO:0000313" key="10">
    <source>
        <dbReference type="Proteomes" id="UP000230353"/>
    </source>
</evidence>
<dbReference type="InterPro" id="IPR023631">
    <property type="entry name" value="Amidase_dom"/>
</dbReference>
<dbReference type="PANTHER" id="PTHR11895:SF151">
    <property type="entry name" value="GLUTAMYL-TRNA(GLN) AMIDOTRANSFERASE SUBUNIT A"/>
    <property type="match status" value="1"/>
</dbReference>
<comment type="catalytic activity">
    <reaction evidence="6 7">
        <text>L-glutamyl-tRNA(Gln) + L-glutamine + ATP + H2O = L-glutaminyl-tRNA(Gln) + L-glutamate + ADP + phosphate + H(+)</text>
        <dbReference type="Rhea" id="RHEA:17521"/>
        <dbReference type="Rhea" id="RHEA-COMP:9681"/>
        <dbReference type="Rhea" id="RHEA-COMP:9684"/>
        <dbReference type="ChEBI" id="CHEBI:15377"/>
        <dbReference type="ChEBI" id="CHEBI:15378"/>
        <dbReference type="ChEBI" id="CHEBI:29985"/>
        <dbReference type="ChEBI" id="CHEBI:30616"/>
        <dbReference type="ChEBI" id="CHEBI:43474"/>
        <dbReference type="ChEBI" id="CHEBI:58359"/>
        <dbReference type="ChEBI" id="CHEBI:78520"/>
        <dbReference type="ChEBI" id="CHEBI:78521"/>
        <dbReference type="ChEBI" id="CHEBI:456216"/>
        <dbReference type="EC" id="6.3.5.7"/>
    </reaction>
</comment>
<dbReference type="Proteomes" id="UP000230353">
    <property type="component" value="Unassembled WGS sequence"/>
</dbReference>
<keyword evidence="2 7" id="KW-0436">Ligase</keyword>
<feature type="active site" description="Charge relay system" evidence="7">
    <location>
        <position position="153"/>
    </location>
</feature>
<organism evidence="9 10">
    <name type="scientific">Candidatus Tagabacteria bacterium CG09_land_8_20_14_0_10_41_14</name>
    <dbReference type="NCBI Taxonomy" id="1975021"/>
    <lineage>
        <taxon>Bacteria</taxon>
        <taxon>Candidatus Tagaibacteriota</taxon>
    </lineage>
</organism>
<evidence type="ECO:0000256" key="2">
    <source>
        <dbReference type="ARBA" id="ARBA00022598"/>
    </source>
</evidence>
<keyword evidence="4 7" id="KW-0067">ATP-binding</keyword>
<dbReference type="EC" id="6.3.5.7" evidence="7"/>
<proteinExistence type="inferred from homology"/>
<dbReference type="GO" id="GO:0050567">
    <property type="term" value="F:glutaminyl-tRNA synthase (glutamine-hydrolyzing) activity"/>
    <property type="evidence" value="ECO:0007669"/>
    <property type="project" value="UniProtKB-UniRule"/>
</dbReference>